<keyword evidence="4" id="KW-0804">Transcription</keyword>
<feature type="region of interest" description="Disordered" evidence="5">
    <location>
        <begin position="301"/>
        <end position="320"/>
    </location>
</feature>
<dbReference type="PROSITE" id="PS50931">
    <property type="entry name" value="HTH_LYSR"/>
    <property type="match status" value="1"/>
</dbReference>
<dbReference type="InterPro" id="IPR000847">
    <property type="entry name" value="LysR_HTH_N"/>
</dbReference>
<evidence type="ECO:0000256" key="3">
    <source>
        <dbReference type="ARBA" id="ARBA00023125"/>
    </source>
</evidence>
<evidence type="ECO:0000256" key="4">
    <source>
        <dbReference type="ARBA" id="ARBA00023163"/>
    </source>
</evidence>
<comment type="similarity">
    <text evidence="1">Belongs to the LysR transcriptional regulatory family.</text>
</comment>
<organism evidence="7 8">
    <name type="scientific">Faecalibacterium prausnitzii</name>
    <dbReference type="NCBI Taxonomy" id="853"/>
    <lineage>
        <taxon>Bacteria</taxon>
        <taxon>Bacillati</taxon>
        <taxon>Bacillota</taxon>
        <taxon>Clostridia</taxon>
        <taxon>Eubacteriales</taxon>
        <taxon>Oscillospiraceae</taxon>
        <taxon>Faecalibacterium</taxon>
    </lineage>
</organism>
<dbReference type="SUPFAM" id="SSF46785">
    <property type="entry name" value="Winged helix' DNA-binding domain"/>
    <property type="match status" value="1"/>
</dbReference>
<dbReference type="GO" id="GO:0003677">
    <property type="term" value="F:DNA binding"/>
    <property type="evidence" value="ECO:0007669"/>
    <property type="project" value="UniProtKB-KW"/>
</dbReference>
<sequence length="320" mass="35771">MDLRELYYLNALAEEQSISKAAERLYIAQASLSQFLRQFEAQLGSPIFVRTNKGIRPTPSGKVFLSHAKHILKEYQQAQQEFWDNENTVGGTVFFGVSSFRGSYVIPPILKKFYDQNPRATINIYEGNSMNLVEKIREGELDLALSAYPIVSTEGIQMEYLYRDEVLLVATKDHPILQQARMDETGRLRVSMEEVTRHECTLSGKDTMLGHLIRSAFGAYGLRLKSKHGNITAAFAASMARVGLALAFTYRSCIVEEPDVVYLSLGSQGLYLRLALLSPTTDYRSKATLALTKLLREELSGKNADKKTPSPSSQINEGAL</sequence>
<reference evidence="7 8" key="1">
    <citation type="submission" date="2019-07" db="EMBL/GenBank/DDBJ databases">
        <authorList>
            <person name="Hibberd C M."/>
            <person name="Gehrig L. J."/>
            <person name="Chang H.-W."/>
            <person name="Venkatesh S."/>
        </authorList>
    </citation>
    <scope>NUCLEOTIDE SEQUENCE [LARGE SCALE GENOMIC DNA]</scope>
    <source>
        <strain evidence="7">Faecalibacterium_prausnitzii_JG_BgPS064</strain>
    </source>
</reference>
<evidence type="ECO:0000256" key="2">
    <source>
        <dbReference type="ARBA" id="ARBA00023015"/>
    </source>
</evidence>
<dbReference type="Gene3D" id="3.40.190.290">
    <property type="match status" value="1"/>
</dbReference>
<evidence type="ECO:0000313" key="7">
    <source>
        <dbReference type="EMBL" id="VUW97105.1"/>
    </source>
</evidence>
<dbReference type="Gene3D" id="1.10.10.10">
    <property type="entry name" value="Winged helix-like DNA-binding domain superfamily/Winged helix DNA-binding domain"/>
    <property type="match status" value="1"/>
</dbReference>
<evidence type="ECO:0000313" key="8">
    <source>
        <dbReference type="Proteomes" id="UP000406184"/>
    </source>
</evidence>
<feature type="compositionally biased region" description="Polar residues" evidence="5">
    <location>
        <begin position="309"/>
        <end position="320"/>
    </location>
</feature>
<dbReference type="InterPro" id="IPR005119">
    <property type="entry name" value="LysR_subst-bd"/>
</dbReference>
<dbReference type="PANTHER" id="PTHR30419:SF8">
    <property type="entry name" value="NITROGEN ASSIMILATION TRANSCRIPTIONAL ACTIVATOR-RELATED"/>
    <property type="match status" value="1"/>
</dbReference>
<evidence type="ECO:0000256" key="5">
    <source>
        <dbReference type="SAM" id="MobiDB-lite"/>
    </source>
</evidence>
<protein>
    <submittedName>
        <fullName evidence="7">HTH-type transcriptional regulator TsaR</fullName>
    </submittedName>
</protein>
<feature type="domain" description="HTH lysR-type" evidence="6">
    <location>
        <begin position="1"/>
        <end position="58"/>
    </location>
</feature>
<evidence type="ECO:0000256" key="1">
    <source>
        <dbReference type="ARBA" id="ARBA00009437"/>
    </source>
</evidence>
<dbReference type="GO" id="GO:0003700">
    <property type="term" value="F:DNA-binding transcription factor activity"/>
    <property type="evidence" value="ECO:0007669"/>
    <property type="project" value="InterPro"/>
</dbReference>
<dbReference type="GO" id="GO:0005829">
    <property type="term" value="C:cytosol"/>
    <property type="evidence" value="ECO:0007669"/>
    <property type="project" value="TreeGrafter"/>
</dbReference>
<dbReference type="InterPro" id="IPR036388">
    <property type="entry name" value="WH-like_DNA-bd_sf"/>
</dbReference>
<proteinExistence type="inferred from homology"/>
<dbReference type="EMBL" id="CABHMY010000077">
    <property type="protein sequence ID" value="VUW97105.1"/>
    <property type="molecule type" value="Genomic_DNA"/>
</dbReference>
<dbReference type="Pfam" id="PF00126">
    <property type="entry name" value="HTH_1"/>
    <property type="match status" value="1"/>
</dbReference>
<dbReference type="PANTHER" id="PTHR30419">
    <property type="entry name" value="HTH-TYPE TRANSCRIPTIONAL REGULATOR YBHD"/>
    <property type="match status" value="1"/>
</dbReference>
<dbReference type="CDD" id="cd05466">
    <property type="entry name" value="PBP2_LTTR_substrate"/>
    <property type="match status" value="1"/>
</dbReference>
<evidence type="ECO:0000259" key="6">
    <source>
        <dbReference type="PROSITE" id="PS50931"/>
    </source>
</evidence>
<dbReference type="SUPFAM" id="SSF53850">
    <property type="entry name" value="Periplasmic binding protein-like II"/>
    <property type="match status" value="1"/>
</dbReference>
<dbReference type="InterPro" id="IPR050950">
    <property type="entry name" value="HTH-type_LysR_regulators"/>
</dbReference>
<keyword evidence="2" id="KW-0805">Transcription regulation</keyword>
<keyword evidence="3" id="KW-0238">DNA-binding</keyword>
<gene>
    <name evidence="7" type="primary">tsaR</name>
    <name evidence="7" type="ORF">FPPS064S07_02350</name>
</gene>
<dbReference type="RefSeq" id="WP_158387593.1">
    <property type="nucleotide sequence ID" value="NZ_CABHMY010000077.1"/>
</dbReference>
<name>A0A564SPL8_9FIRM</name>
<dbReference type="PRINTS" id="PR00039">
    <property type="entry name" value="HTHLYSR"/>
</dbReference>
<dbReference type="AlphaFoldDB" id="A0A564SPL8"/>
<dbReference type="Pfam" id="PF03466">
    <property type="entry name" value="LysR_substrate"/>
    <property type="match status" value="1"/>
</dbReference>
<dbReference type="FunFam" id="1.10.10.10:FF:000001">
    <property type="entry name" value="LysR family transcriptional regulator"/>
    <property type="match status" value="1"/>
</dbReference>
<keyword evidence="8" id="KW-1185">Reference proteome</keyword>
<dbReference type="Proteomes" id="UP000406184">
    <property type="component" value="Unassembled WGS sequence"/>
</dbReference>
<dbReference type="InterPro" id="IPR036390">
    <property type="entry name" value="WH_DNA-bd_sf"/>
</dbReference>
<accession>A0A564SPL8</accession>